<dbReference type="PANTHER" id="PTHR43588:SF1">
    <property type="entry name" value="COBALT-PRECORRIN-8 METHYLMUTASE"/>
    <property type="match status" value="1"/>
</dbReference>
<dbReference type="Gene3D" id="3.40.50.10230">
    <property type="entry name" value="Cobalamin biosynthesis CobH/CbiC, precorrin-8X methylmutase"/>
    <property type="match status" value="1"/>
</dbReference>
<organism evidence="6">
    <name type="scientific">uncultured Desulfobacterium sp</name>
    <dbReference type="NCBI Taxonomy" id="201089"/>
    <lineage>
        <taxon>Bacteria</taxon>
        <taxon>Pseudomonadati</taxon>
        <taxon>Thermodesulfobacteriota</taxon>
        <taxon>Desulfobacteria</taxon>
        <taxon>Desulfobacterales</taxon>
        <taxon>Desulfobacteriaceae</taxon>
        <taxon>Desulfobacterium</taxon>
        <taxon>environmental samples</taxon>
    </lineage>
</organism>
<keyword evidence="4" id="KW-0413">Isomerase</keyword>
<dbReference type="InterPro" id="IPR036588">
    <property type="entry name" value="CobH/CbiC_sf"/>
</dbReference>
<evidence type="ECO:0000256" key="1">
    <source>
        <dbReference type="ARBA" id="ARBA00004953"/>
    </source>
</evidence>
<evidence type="ECO:0000256" key="2">
    <source>
        <dbReference type="ARBA" id="ARBA00009774"/>
    </source>
</evidence>
<dbReference type="PANTHER" id="PTHR43588">
    <property type="entry name" value="COBALT-PRECORRIN-8 METHYLMUTASE"/>
    <property type="match status" value="1"/>
</dbReference>
<evidence type="ECO:0000259" key="5">
    <source>
        <dbReference type="Pfam" id="PF02570"/>
    </source>
</evidence>
<sequence>MINIGTDINPEDIEKKSFAIIDSEVPEPRPFKNDEWRIARRLVHTSADFELLSLLCFHPDAVSKGIEALLSGCTIVTDTEMARMGITSGRMNRLSCHPECFINNEQVKENALAKKITRASAAVDYSLPYLDGGIYVVGNAPTALIRLLQLISENKCRPSLIVGMPVGFVNAAESKELLILQKDIAYITIKGRKGGSALAACVVNQLAELALMKKDNMN</sequence>
<dbReference type="EMBL" id="FR695866">
    <property type="protein sequence ID" value="CBX27539.1"/>
    <property type="molecule type" value="Genomic_DNA"/>
</dbReference>
<gene>
    <name evidence="6" type="ORF">N47_H23610</name>
</gene>
<reference evidence="6" key="1">
    <citation type="journal article" date="2011" name="Environ. Microbiol.">
        <title>Genomic insights into the metabolic potential of the polycyclic aromatic hydrocarbon degrading sulfate-reducing Deltaproteobacterium N47.</title>
        <authorList>
            <person name="Bergmann F."/>
            <person name="Selesi D."/>
            <person name="Weinmaier T."/>
            <person name="Tischler P."/>
            <person name="Rattei T."/>
            <person name="Meckenstock R.U."/>
        </authorList>
    </citation>
    <scope>NUCLEOTIDE SEQUENCE</scope>
</reference>
<comment type="pathway">
    <text evidence="1">Cofactor biosynthesis; adenosylcobalamin biosynthesis.</text>
</comment>
<evidence type="ECO:0000256" key="4">
    <source>
        <dbReference type="ARBA" id="ARBA00023235"/>
    </source>
</evidence>
<feature type="domain" description="Cobalamin biosynthesis precorrin-8X methylmutase CobH/CbiC" evidence="5">
    <location>
        <begin position="12"/>
        <end position="208"/>
    </location>
</feature>
<protein>
    <submittedName>
        <fullName evidence="6">Cobalt-precorrin-8X methylmutase</fullName>
    </submittedName>
</protein>
<dbReference type="AlphaFoldDB" id="E1YAE5"/>
<evidence type="ECO:0000313" key="6">
    <source>
        <dbReference type="EMBL" id="CBX27539.1"/>
    </source>
</evidence>
<dbReference type="Pfam" id="PF02570">
    <property type="entry name" value="CbiC"/>
    <property type="match status" value="1"/>
</dbReference>
<accession>E1YAE5</accession>
<name>E1YAE5_9BACT</name>
<dbReference type="UniPathway" id="UPA00148"/>
<keyword evidence="3" id="KW-0169">Cobalamin biosynthesis</keyword>
<dbReference type="SUPFAM" id="SSF63965">
    <property type="entry name" value="Precorrin-8X methylmutase CbiC/CobH"/>
    <property type="match status" value="1"/>
</dbReference>
<dbReference type="InterPro" id="IPR003722">
    <property type="entry name" value="Cbl_synth_CobH/CbiC"/>
</dbReference>
<evidence type="ECO:0000256" key="3">
    <source>
        <dbReference type="ARBA" id="ARBA00022573"/>
    </source>
</evidence>
<dbReference type="GO" id="GO:0016993">
    <property type="term" value="F:precorrin-8X methylmutase activity"/>
    <property type="evidence" value="ECO:0007669"/>
    <property type="project" value="InterPro"/>
</dbReference>
<dbReference type="GO" id="GO:0009236">
    <property type="term" value="P:cobalamin biosynthetic process"/>
    <property type="evidence" value="ECO:0007669"/>
    <property type="project" value="UniProtKB-UniPathway"/>
</dbReference>
<comment type="similarity">
    <text evidence="2">Belongs to the CobH/CbiC family.</text>
</comment>
<proteinExistence type="inferred from homology"/>